<protein>
    <submittedName>
        <fullName evidence="1">DUF1365 family protein</fullName>
    </submittedName>
</protein>
<dbReference type="PANTHER" id="PTHR33973:SF4">
    <property type="entry name" value="OS07G0153300 PROTEIN"/>
    <property type="match status" value="1"/>
</dbReference>
<accession>A0ABS5V421</accession>
<proteinExistence type="predicted"/>
<dbReference type="PANTHER" id="PTHR33973">
    <property type="entry name" value="OS07G0153300 PROTEIN"/>
    <property type="match status" value="1"/>
</dbReference>
<dbReference type="Pfam" id="PF07103">
    <property type="entry name" value="DUF1365"/>
    <property type="match status" value="1"/>
</dbReference>
<gene>
    <name evidence="1" type="ORF">KJI95_07845</name>
</gene>
<organism evidence="1 2">
    <name type="scientific">Shewanella jiangmenensis</name>
    <dbReference type="NCBI Taxonomy" id="2837387"/>
    <lineage>
        <taxon>Bacteria</taxon>
        <taxon>Pseudomonadati</taxon>
        <taxon>Pseudomonadota</taxon>
        <taxon>Gammaproteobacteria</taxon>
        <taxon>Alteromonadales</taxon>
        <taxon>Shewanellaceae</taxon>
        <taxon>Shewanella</taxon>
    </lineage>
</organism>
<reference evidence="1 2" key="1">
    <citation type="submission" date="2021-05" db="EMBL/GenBank/DDBJ databases">
        <title>Shewanella sp. JM162201.</title>
        <authorList>
            <person name="Xu S."/>
            <person name="Li A."/>
        </authorList>
    </citation>
    <scope>NUCLEOTIDE SEQUENCE [LARGE SCALE GENOMIC DNA]</scope>
    <source>
        <strain evidence="1 2">JM162201</strain>
    </source>
</reference>
<dbReference type="EMBL" id="JAHEPS010000002">
    <property type="protein sequence ID" value="MBT1444439.1"/>
    <property type="molecule type" value="Genomic_DNA"/>
</dbReference>
<evidence type="ECO:0000313" key="1">
    <source>
        <dbReference type="EMBL" id="MBT1444439.1"/>
    </source>
</evidence>
<comment type="caution">
    <text evidence="1">The sequence shown here is derived from an EMBL/GenBank/DDBJ whole genome shotgun (WGS) entry which is preliminary data.</text>
</comment>
<evidence type="ECO:0000313" key="2">
    <source>
        <dbReference type="Proteomes" id="UP001195903"/>
    </source>
</evidence>
<dbReference type="RefSeq" id="WP_214506625.1">
    <property type="nucleotide sequence ID" value="NZ_JAHEPS010000002.1"/>
</dbReference>
<dbReference type="Proteomes" id="UP001195903">
    <property type="component" value="Unassembled WGS sequence"/>
</dbReference>
<dbReference type="InterPro" id="IPR010775">
    <property type="entry name" value="DUF1365"/>
</dbReference>
<keyword evidence="2" id="KW-1185">Reference proteome</keyword>
<sequence length="257" mass="29354">MKSGIFFGYVSHQRFGDIRHSFSYPMAMMMLDLDQLPALGRVSRLFGVKAFRPLSFNPADYLKSQDSANLRCDEAVAALKQRVLDKAAALGAKGEFDKVLFAGQIRHFGFYFSPVNFFFLGEGGQLRYLLAEVSNTPWNERHCYLVDLEAVREQGQVSNDKVFHVSPFMTLDMKYRWQVEASDERLKLVIANQQGAEQLFRASLNLRGEAFDKAGLKRLMKQFPLLTLYILYGIYRQALSLYRKGVTFVAHPGPVER</sequence>
<name>A0ABS5V421_9GAMM</name>